<keyword evidence="1" id="KW-1133">Transmembrane helix</keyword>
<protein>
    <submittedName>
        <fullName evidence="2">Uncharacterized protein</fullName>
    </submittedName>
</protein>
<sequence length="305" mass="35826">MPSSIEQFIYGSLFSFLLCGFMSIGFFLIYNQSLKGELETNHDLHEIFENFPSSKTISVVIDGRAVRALVGESEDYEEAKKFCESNNASLPRKKLEFKTSETRDYWVDIQNTSAVEDPELLETIKNYESSLENNTVVITKSSDDACMYAYSNYLSNRKLAQEQSFMYNEKMYNYQFICKKDIFDEFNRAKIINDYKIDCEQFQINSTFFYEYNLWNRSKENITWVFEDRKLSLTADELNRNYDDPELPTIGFELSEDLENKTGFKWCTGTQVKPQGIYWAADQQEFVLFHGSSRFNRQFLCISNE</sequence>
<organism evidence="2">
    <name type="scientific">Oikopleura dioica</name>
    <name type="common">Tunicate</name>
    <dbReference type="NCBI Taxonomy" id="34765"/>
    <lineage>
        <taxon>Eukaryota</taxon>
        <taxon>Metazoa</taxon>
        <taxon>Chordata</taxon>
        <taxon>Tunicata</taxon>
        <taxon>Appendicularia</taxon>
        <taxon>Copelata</taxon>
        <taxon>Oikopleuridae</taxon>
        <taxon>Oikopleura</taxon>
    </lineage>
</organism>
<dbReference type="Proteomes" id="UP000001307">
    <property type="component" value="Unassembled WGS sequence"/>
</dbReference>
<keyword evidence="1" id="KW-0472">Membrane</keyword>
<evidence type="ECO:0000313" key="2">
    <source>
        <dbReference type="EMBL" id="CBY10220.1"/>
    </source>
</evidence>
<dbReference type="InParanoid" id="E4XI04"/>
<keyword evidence="1" id="KW-0812">Transmembrane</keyword>
<dbReference type="AlphaFoldDB" id="E4XI04"/>
<gene>
    <name evidence="2" type="ORF">GSOID_T00011155001</name>
</gene>
<keyword evidence="3" id="KW-1185">Reference proteome</keyword>
<reference evidence="2" key="1">
    <citation type="journal article" date="2010" name="Science">
        <title>Plasticity of animal genome architecture unmasked by rapid evolution of a pelagic tunicate.</title>
        <authorList>
            <person name="Denoeud F."/>
            <person name="Henriet S."/>
            <person name="Mungpakdee S."/>
            <person name="Aury J.M."/>
            <person name="Da Silva C."/>
            <person name="Brinkmann H."/>
            <person name="Mikhaleva J."/>
            <person name="Olsen L.C."/>
            <person name="Jubin C."/>
            <person name="Canestro C."/>
            <person name="Bouquet J.M."/>
            <person name="Danks G."/>
            <person name="Poulain J."/>
            <person name="Campsteijn C."/>
            <person name="Adamski M."/>
            <person name="Cross I."/>
            <person name="Yadetie F."/>
            <person name="Muffato M."/>
            <person name="Louis A."/>
            <person name="Butcher S."/>
            <person name="Tsagkogeorga G."/>
            <person name="Konrad A."/>
            <person name="Singh S."/>
            <person name="Jensen M.F."/>
            <person name="Cong E.H."/>
            <person name="Eikeseth-Otteraa H."/>
            <person name="Noel B."/>
            <person name="Anthouard V."/>
            <person name="Porcel B.M."/>
            <person name="Kachouri-Lafond R."/>
            <person name="Nishino A."/>
            <person name="Ugolini M."/>
            <person name="Chourrout P."/>
            <person name="Nishida H."/>
            <person name="Aasland R."/>
            <person name="Huzurbazar S."/>
            <person name="Westhof E."/>
            <person name="Delsuc F."/>
            <person name="Lehrach H."/>
            <person name="Reinhardt R."/>
            <person name="Weissenbach J."/>
            <person name="Roy S.W."/>
            <person name="Artiguenave F."/>
            <person name="Postlethwait J.H."/>
            <person name="Manak J.R."/>
            <person name="Thompson E.M."/>
            <person name="Jaillon O."/>
            <person name="Du Pasquier L."/>
            <person name="Boudinot P."/>
            <person name="Liberles D.A."/>
            <person name="Volff J.N."/>
            <person name="Philippe H."/>
            <person name="Lenhard B."/>
            <person name="Roest Crollius H."/>
            <person name="Wincker P."/>
            <person name="Chourrout D."/>
        </authorList>
    </citation>
    <scope>NUCLEOTIDE SEQUENCE [LARGE SCALE GENOMIC DNA]</scope>
</reference>
<dbReference type="EMBL" id="FN653053">
    <property type="protein sequence ID" value="CBY10220.1"/>
    <property type="molecule type" value="Genomic_DNA"/>
</dbReference>
<feature type="transmembrane region" description="Helical" evidence="1">
    <location>
        <begin position="7"/>
        <end position="30"/>
    </location>
</feature>
<proteinExistence type="predicted"/>
<name>E4XI04_OIKDI</name>
<accession>E4XI04</accession>
<evidence type="ECO:0000256" key="1">
    <source>
        <dbReference type="SAM" id="Phobius"/>
    </source>
</evidence>
<evidence type="ECO:0000313" key="3">
    <source>
        <dbReference type="Proteomes" id="UP000001307"/>
    </source>
</evidence>